<dbReference type="InterPro" id="IPR003798">
    <property type="entry name" value="DNA_recombination_RmuC"/>
</dbReference>
<dbReference type="EMBL" id="UINC01004201">
    <property type="protein sequence ID" value="SVA12562.1"/>
    <property type="molecule type" value="Genomic_DNA"/>
</dbReference>
<evidence type="ECO:0000256" key="1">
    <source>
        <dbReference type="ARBA" id="ARBA00023054"/>
    </source>
</evidence>
<evidence type="ECO:0000256" key="3">
    <source>
        <dbReference type="SAM" id="MobiDB-lite"/>
    </source>
</evidence>
<name>A0A381T8R7_9ZZZZ</name>
<dbReference type="PANTHER" id="PTHR30563:SF0">
    <property type="entry name" value="DNA RECOMBINATION PROTEIN RMUC"/>
    <property type="match status" value="1"/>
</dbReference>
<dbReference type="AlphaFoldDB" id="A0A381T8R7"/>
<gene>
    <name evidence="4" type="ORF">METZ01_LOCUS65416</name>
</gene>
<keyword evidence="2" id="KW-0233">DNA recombination</keyword>
<proteinExistence type="predicted"/>
<organism evidence="4">
    <name type="scientific">marine metagenome</name>
    <dbReference type="NCBI Taxonomy" id="408172"/>
    <lineage>
        <taxon>unclassified sequences</taxon>
        <taxon>metagenomes</taxon>
        <taxon>ecological metagenomes</taxon>
    </lineage>
</organism>
<dbReference type="PANTHER" id="PTHR30563">
    <property type="entry name" value="DNA RECOMBINATION PROTEIN RMUC"/>
    <property type="match status" value="1"/>
</dbReference>
<sequence>MELPAFFLLGAVGGASAAYLFMRLRLKQGEQELLTAQALLSTEQDKSLAIEKMEEQLRDTFGAAAADALKNNNEAFIQLAKQTFQTQHESAKGELDQRAKSVSESLERFDKNLNQLHKAHGGLMSRIDGLGKETENLVSALQTPKVIGNWGEMQLRKVVEISGMVEYCDFDVQKNISTDETRLYPDMIAHLPGGRSIAVDSKVPLKHFLASFEAENEEERTACLEQHRRSVREHAKELGSKAYWDHLEDTPDFVVMYLGDAVYQAAIQVDPNLPEDTLRNHVILAPPSILIMALRTIAYSWRQEKFSEHAREISSLGKELYERLKTLSEHFDGIKKGLSRAVKSYNSAAGSLERRIFVTARKFQDFGINPDVSLTSPSPVEETPRALSAPEFHETVSEEEPADD</sequence>
<protein>
    <recommendedName>
        <fullName evidence="5">DNA recombination protein RmuC</fullName>
    </recommendedName>
</protein>
<accession>A0A381T8R7</accession>
<reference evidence="4" key="1">
    <citation type="submission" date="2018-05" db="EMBL/GenBank/DDBJ databases">
        <authorList>
            <person name="Lanie J.A."/>
            <person name="Ng W.-L."/>
            <person name="Kazmierczak K.M."/>
            <person name="Andrzejewski T.M."/>
            <person name="Davidsen T.M."/>
            <person name="Wayne K.J."/>
            <person name="Tettelin H."/>
            <person name="Glass J.I."/>
            <person name="Rusch D."/>
            <person name="Podicherti R."/>
            <person name="Tsui H.-C.T."/>
            <person name="Winkler M.E."/>
        </authorList>
    </citation>
    <scope>NUCLEOTIDE SEQUENCE</scope>
</reference>
<feature type="region of interest" description="Disordered" evidence="3">
    <location>
        <begin position="373"/>
        <end position="404"/>
    </location>
</feature>
<dbReference type="GO" id="GO:0006310">
    <property type="term" value="P:DNA recombination"/>
    <property type="evidence" value="ECO:0007669"/>
    <property type="project" value="UniProtKB-KW"/>
</dbReference>
<evidence type="ECO:0000256" key="2">
    <source>
        <dbReference type="ARBA" id="ARBA00023172"/>
    </source>
</evidence>
<evidence type="ECO:0000313" key="4">
    <source>
        <dbReference type="EMBL" id="SVA12562.1"/>
    </source>
</evidence>
<keyword evidence="1" id="KW-0175">Coiled coil</keyword>
<dbReference type="Pfam" id="PF02646">
    <property type="entry name" value="RmuC"/>
    <property type="match status" value="1"/>
</dbReference>
<evidence type="ECO:0008006" key="5">
    <source>
        <dbReference type="Google" id="ProtNLM"/>
    </source>
</evidence>